<sequence length="137" mass="15679">MPFYTIDVELSPGEKKDFEFEFEGNVIKELKMLIPSGHQCRCGIASLYGSEWIAPKKDNTYIKGDGQTLTVPVDFVFPDKRQNKLRIKAYSNATKYNHTFYIYLTTGYAEEMPNYSLINKAANFLIKLVSKFGIRGT</sequence>
<dbReference type="AlphaFoldDB" id="A0A429GGC8"/>
<proteinExistence type="predicted"/>
<dbReference type="RefSeq" id="WP_125672152.1">
    <property type="nucleotide sequence ID" value="NZ_RCOS01000132.1"/>
</dbReference>
<dbReference type="EMBL" id="RCOS01000132">
    <property type="protein sequence ID" value="RSN72960.1"/>
    <property type="molecule type" value="Genomic_DNA"/>
</dbReference>
<reference evidence="1 2" key="1">
    <citation type="submission" date="2018-10" db="EMBL/GenBank/DDBJ databases">
        <title>Co-occurring genomic capacity for anaerobic methane metabolism and dissimilatory sulfite reduction discovered in the Korarchaeota.</title>
        <authorList>
            <person name="Mckay L.J."/>
            <person name="Dlakic M."/>
            <person name="Fields M.W."/>
            <person name="Delmont T.O."/>
            <person name="Eren A.M."/>
            <person name="Jay Z.J."/>
            <person name="Klingelsmith K.B."/>
            <person name="Rusch D.B."/>
            <person name="Inskeep W.P."/>
        </authorList>
    </citation>
    <scope>NUCLEOTIDE SEQUENCE [LARGE SCALE GENOMIC DNA]</scope>
    <source>
        <strain evidence="1 2">MDKW</strain>
    </source>
</reference>
<gene>
    <name evidence="1" type="ORF">D6D85_11760</name>
</gene>
<organism evidence="1 2">
    <name type="scientific">Candidatus Methanodesulfokora washburnensis</name>
    <dbReference type="NCBI Taxonomy" id="2478471"/>
    <lineage>
        <taxon>Archaea</taxon>
        <taxon>Thermoproteota</taxon>
        <taxon>Candidatus Korarchaeia</taxon>
        <taxon>Candidatus Korarchaeia incertae sedis</taxon>
        <taxon>Candidatus Methanodesulfokora</taxon>
    </lineage>
</organism>
<evidence type="ECO:0000313" key="2">
    <source>
        <dbReference type="Proteomes" id="UP000277582"/>
    </source>
</evidence>
<comment type="caution">
    <text evidence="1">The sequence shown here is derived from an EMBL/GenBank/DDBJ whole genome shotgun (WGS) entry which is preliminary data.</text>
</comment>
<protein>
    <submittedName>
        <fullName evidence="1">Uncharacterized protein</fullName>
    </submittedName>
</protein>
<evidence type="ECO:0000313" key="1">
    <source>
        <dbReference type="EMBL" id="RSN72960.1"/>
    </source>
</evidence>
<keyword evidence="2" id="KW-1185">Reference proteome</keyword>
<accession>A0A429GGC8</accession>
<dbReference type="Proteomes" id="UP000277582">
    <property type="component" value="Unassembled WGS sequence"/>
</dbReference>
<name>A0A429GGC8_9CREN</name>